<keyword evidence="3 8" id="KW-0413">Isomerase</keyword>
<evidence type="ECO:0000256" key="6">
    <source>
        <dbReference type="SAM" id="MobiDB-lite"/>
    </source>
</evidence>
<evidence type="ECO:0000256" key="5">
    <source>
        <dbReference type="PIRSR" id="PIRSR600821-52"/>
    </source>
</evidence>
<dbReference type="RefSeq" id="WP_145074997.1">
    <property type="nucleotide sequence ID" value="NZ_CP036425.1"/>
</dbReference>
<name>A0A517YRI1_9BACT</name>
<dbReference type="GO" id="GO:0030170">
    <property type="term" value="F:pyridoxal phosphate binding"/>
    <property type="evidence" value="ECO:0007669"/>
    <property type="project" value="TreeGrafter"/>
</dbReference>
<dbReference type="Gene3D" id="2.40.37.10">
    <property type="entry name" value="Lyase, Ornithine Decarboxylase, Chain A, domain 1"/>
    <property type="match status" value="1"/>
</dbReference>
<dbReference type="Gene3D" id="3.20.20.10">
    <property type="entry name" value="Alanine racemase"/>
    <property type="match status" value="1"/>
</dbReference>
<dbReference type="GO" id="GO:0005829">
    <property type="term" value="C:cytosol"/>
    <property type="evidence" value="ECO:0007669"/>
    <property type="project" value="TreeGrafter"/>
</dbReference>
<dbReference type="InterPro" id="IPR009006">
    <property type="entry name" value="Ala_racemase/Decarboxylase_C"/>
</dbReference>
<feature type="domain" description="Alanine racemase C-terminal" evidence="7">
    <location>
        <begin position="283"/>
        <end position="425"/>
    </location>
</feature>
<evidence type="ECO:0000256" key="2">
    <source>
        <dbReference type="ARBA" id="ARBA00022898"/>
    </source>
</evidence>
<dbReference type="OrthoDB" id="9813814at2"/>
<dbReference type="Proteomes" id="UP000317369">
    <property type="component" value="Chromosome"/>
</dbReference>
<feature type="compositionally biased region" description="Basic and acidic residues" evidence="6">
    <location>
        <begin position="13"/>
        <end position="23"/>
    </location>
</feature>
<gene>
    <name evidence="8" type="primary">alr</name>
    <name evidence="8" type="ORF">KS4_08630</name>
</gene>
<dbReference type="CDD" id="cd00430">
    <property type="entry name" value="PLPDE_III_AR"/>
    <property type="match status" value="1"/>
</dbReference>
<dbReference type="SMART" id="SM01005">
    <property type="entry name" value="Ala_racemase_C"/>
    <property type="match status" value="1"/>
</dbReference>
<dbReference type="PANTHER" id="PTHR30511:SF0">
    <property type="entry name" value="ALANINE RACEMASE, CATABOLIC-RELATED"/>
    <property type="match status" value="1"/>
</dbReference>
<proteinExistence type="predicted"/>
<dbReference type="SUPFAM" id="SSF51419">
    <property type="entry name" value="PLP-binding barrel"/>
    <property type="match status" value="1"/>
</dbReference>
<evidence type="ECO:0000256" key="1">
    <source>
        <dbReference type="ARBA" id="ARBA00001933"/>
    </source>
</evidence>
<dbReference type="InterPro" id="IPR011079">
    <property type="entry name" value="Ala_racemase_C"/>
</dbReference>
<feature type="modified residue" description="N6-(pyridoxal phosphate)lysine" evidence="4">
    <location>
        <position position="68"/>
    </location>
</feature>
<dbReference type="InterPro" id="IPR000821">
    <property type="entry name" value="Ala_racemase"/>
</dbReference>
<evidence type="ECO:0000256" key="3">
    <source>
        <dbReference type="ARBA" id="ARBA00023235"/>
    </source>
</evidence>
<dbReference type="EC" id="5.1.1.1" evidence="8"/>
<reference evidence="8 9" key="1">
    <citation type="submission" date="2019-02" db="EMBL/GenBank/DDBJ databases">
        <title>Deep-cultivation of Planctomycetes and their phenomic and genomic characterization uncovers novel biology.</title>
        <authorList>
            <person name="Wiegand S."/>
            <person name="Jogler M."/>
            <person name="Boedeker C."/>
            <person name="Pinto D."/>
            <person name="Vollmers J."/>
            <person name="Rivas-Marin E."/>
            <person name="Kohn T."/>
            <person name="Peeters S.H."/>
            <person name="Heuer A."/>
            <person name="Rast P."/>
            <person name="Oberbeckmann S."/>
            <person name="Bunk B."/>
            <person name="Jeske O."/>
            <person name="Meyerdierks A."/>
            <person name="Storesund J.E."/>
            <person name="Kallscheuer N."/>
            <person name="Luecker S."/>
            <person name="Lage O.M."/>
            <person name="Pohl T."/>
            <person name="Merkel B.J."/>
            <person name="Hornburger P."/>
            <person name="Mueller R.-W."/>
            <person name="Bruemmer F."/>
            <person name="Labrenz M."/>
            <person name="Spormann A.M."/>
            <person name="Op den Camp H."/>
            <person name="Overmann J."/>
            <person name="Amann R."/>
            <person name="Jetten M.S.M."/>
            <person name="Mascher T."/>
            <person name="Medema M.H."/>
            <person name="Devos D.P."/>
            <person name="Kaster A.-K."/>
            <person name="Ovreas L."/>
            <person name="Rohde M."/>
            <person name="Galperin M.Y."/>
            <person name="Jogler C."/>
        </authorList>
    </citation>
    <scope>NUCLEOTIDE SEQUENCE [LARGE SCALE GENOMIC DNA]</scope>
    <source>
        <strain evidence="8 9">KS4</strain>
    </source>
</reference>
<evidence type="ECO:0000256" key="4">
    <source>
        <dbReference type="PIRSR" id="PIRSR600821-50"/>
    </source>
</evidence>
<dbReference type="KEGG" id="pcor:KS4_08630"/>
<dbReference type="PRINTS" id="PR00992">
    <property type="entry name" value="ALARACEMASE"/>
</dbReference>
<organism evidence="8 9">
    <name type="scientific">Poriferisphaera corsica</name>
    <dbReference type="NCBI Taxonomy" id="2528020"/>
    <lineage>
        <taxon>Bacteria</taxon>
        <taxon>Pseudomonadati</taxon>
        <taxon>Planctomycetota</taxon>
        <taxon>Phycisphaerae</taxon>
        <taxon>Phycisphaerales</taxon>
        <taxon>Phycisphaeraceae</taxon>
        <taxon>Poriferisphaera</taxon>
    </lineage>
</organism>
<dbReference type="InterPro" id="IPR001608">
    <property type="entry name" value="Ala_racemase_N"/>
</dbReference>
<feature type="compositionally biased region" description="Polar residues" evidence="6">
    <location>
        <begin position="1"/>
        <end position="11"/>
    </location>
</feature>
<protein>
    <submittedName>
        <fullName evidence="8">Alanine racemase</fullName>
        <ecNumber evidence="8">5.1.1.1</ecNumber>
    </submittedName>
</protein>
<dbReference type="GO" id="GO:0030632">
    <property type="term" value="P:D-alanine biosynthetic process"/>
    <property type="evidence" value="ECO:0007669"/>
    <property type="project" value="TreeGrafter"/>
</dbReference>
<evidence type="ECO:0000313" key="9">
    <source>
        <dbReference type="Proteomes" id="UP000317369"/>
    </source>
</evidence>
<dbReference type="EMBL" id="CP036425">
    <property type="protein sequence ID" value="QDU32827.1"/>
    <property type="molecule type" value="Genomic_DNA"/>
</dbReference>
<feature type="region of interest" description="Disordered" evidence="6">
    <location>
        <begin position="1"/>
        <end position="23"/>
    </location>
</feature>
<accession>A0A517YRI1</accession>
<dbReference type="NCBIfam" id="TIGR00492">
    <property type="entry name" value="alr"/>
    <property type="match status" value="1"/>
</dbReference>
<dbReference type="InterPro" id="IPR029066">
    <property type="entry name" value="PLP-binding_barrel"/>
</dbReference>
<feature type="binding site" evidence="5">
    <location>
        <position position="359"/>
    </location>
    <ligand>
        <name>substrate</name>
    </ligand>
</feature>
<evidence type="ECO:0000259" key="7">
    <source>
        <dbReference type="SMART" id="SM01005"/>
    </source>
</evidence>
<comment type="cofactor">
    <cofactor evidence="1 4">
        <name>pyridoxal 5'-phosphate</name>
        <dbReference type="ChEBI" id="CHEBI:597326"/>
    </cofactor>
</comment>
<dbReference type="AlphaFoldDB" id="A0A517YRI1"/>
<keyword evidence="2 4" id="KW-0663">Pyridoxal phosphate</keyword>
<evidence type="ECO:0000313" key="8">
    <source>
        <dbReference type="EMBL" id="QDU32827.1"/>
    </source>
</evidence>
<dbReference type="Pfam" id="PF00842">
    <property type="entry name" value="Ala_racemase_C"/>
    <property type="match status" value="1"/>
</dbReference>
<dbReference type="Pfam" id="PF01168">
    <property type="entry name" value="Ala_racemase_N"/>
    <property type="match status" value="1"/>
</dbReference>
<sequence>MIPSNSSTAENNVKADRQKNRRSLDQAPNSIAVSWVEVDLNALDHNVNSLRNLTSRSGQPAKVCGVVKKNAYGMGADVISHRLIKLGCEMLAVYSPQEADELIKSGINKPVLLFLPFTKLERDDSLYRPLSQDRLHLSVHDFVQLDAINAIGRTYGLTIPIHIMLDTGMSRGGMSLSMFDEMIGKLADYKHVKLAGIYSHMATADDNPEFLDQQWANFEGAIEKNAENIPKDVTLHIGNTCAILRDGKYHFDMIRPGIGLWGYGYEFLEPGPIISDSMGLKHAVSWLSSIALIQRMPKGSKVGYGGTATLERDSLLAVVPIGYGDGYPLALSSKGMIRLHPTDERLPICDVPVLGRVNMDQISIDLTDVVQDWDGEIESLIGSVVELYSADENAPNSVPRTSAMIGSHPWEILCRIAENVPRVYLK</sequence>
<dbReference type="GO" id="GO:0008784">
    <property type="term" value="F:alanine racemase activity"/>
    <property type="evidence" value="ECO:0007669"/>
    <property type="project" value="UniProtKB-EC"/>
</dbReference>
<dbReference type="PANTHER" id="PTHR30511">
    <property type="entry name" value="ALANINE RACEMASE"/>
    <property type="match status" value="1"/>
</dbReference>
<dbReference type="SUPFAM" id="SSF50621">
    <property type="entry name" value="Alanine racemase C-terminal domain-like"/>
    <property type="match status" value="1"/>
</dbReference>
<feature type="binding site" evidence="5">
    <location>
        <position position="171"/>
    </location>
    <ligand>
        <name>substrate</name>
    </ligand>
</feature>
<keyword evidence="9" id="KW-1185">Reference proteome</keyword>